<dbReference type="EMBL" id="JAGKQQ010000001">
    <property type="protein sequence ID" value="MBP3954213.1"/>
    <property type="molecule type" value="Genomic_DNA"/>
</dbReference>
<accession>A0ABS5BKI0</accession>
<organism evidence="1 2">
    <name type="scientific">Gemmata palustris</name>
    <dbReference type="NCBI Taxonomy" id="2822762"/>
    <lineage>
        <taxon>Bacteria</taxon>
        <taxon>Pseudomonadati</taxon>
        <taxon>Planctomycetota</taxon>
        <taxon>Planctomycetia</taxon>
        <taxon>Gemmatales</taxon>
        <taxon>Gemmataceae</taxon>
        <taxon>Gemmata</taxon>
    </lineage>
</organism>
<comment type="caution">
    <text evidence="1">The sequence shown here is derived from an EMBL/GenBank/DDBJ whole genome shotgun (WGS) entry which is preliminary data.</text>
</comment>
<evidence type="ECO:0000313" key="2">
    <source>
        <dbReference type="Proteomes" id="UP000676565"/>
    </source>
</evidence>
<evidence type="ECO:0000313" key="1">
    <source>
        <dbReference type="EMBL" id="MBP3954213.1"/>
    </source>
</evidence>
<sequence>MTLEDFAKMMSITPVLAEDVPGKSSTGIFRKLRDEFVDSLLPGDTVYFYDSNEADWQKTMGREGYILVRQGVIVADLMTKMN</sequence>
<dbReference type="RefSeq" id="WP_210652355.1">
    <property type="nucleotide sequence ID" value="NZ_JAGKQQ010000001.1"/>
</dbReference>
<protein>
    <submittedName>
        <fullName evidence="1">Uncharacterized protein</fullName>
    </submittedName>
</protein>
<gene>
    <name evidence="1" type="ORF">J8F10_02745</name>
</gene>
<keyword evidence="2" id="KW-1185">Reference proteome</keyword>
<name>A0ABS5BKI0_9BACT</name>
<proteinExistence type="predicted"/>
<reference evidence="1 2" key="1">
    <citation type="submission" date="2021-04" db="EMBL/GenBank/DDBJ databases">
        <authorList>
            <person name="Ivanova A."/>
        </authorList>
    </citation>
    <scope>NUCLEOTIDE SEQUENCE [LARGE SCALE GENOMIC DNA]</scope>
    <source>
        <strain evidence="1 2">G18</strain>
    </source>
</reference>
<dbReference type="Proteomes" id="UP000676565">
    <property type="component" value="Unassembled WGS sequence"/>
</dbReference>